<dbReference type="Pfam" id="PF01151">
    <property type="entry name" value="ELO"/>
    <property type="match status" value="1"/>
</dbReference>
<evidence type="ECO:0000256" key="3">
    <source>
        <dbReference type="ARBA" id="ARBA00022679"/>
    </source>
</evidence>
<evidence type="ECO:0000256" key="1">
    <source>
        <dbReference type="ARBA" id="ARBA00004141"/>
    </source>
</evidence>
<dbReference type="GO" id="GO:0034626">
    <property type="term" value="P:fatty acid elongation, polyunsaturated fatty acid"/>
    <property type="evidence" value="ECO:0007669"/>
    <property type="project" value="TreeGrafter"/>
</dbReference>
<gene>
    <name evidence="11" type="ORF">MA16_Dca010981</name>
</gene>
<reference evidence="11 12" key="1">
    <citation type="journal article" date="2016" name="Sci. Rep.">
        <title>The Dendrobium catenatum Lindl. genome sequence provides insights into polysaccharide synthase, floral development and adaptive evolution.</title>
        <authorList>
            <person name="Zhang G.Q."/>
            <person name="Xu Q."/>
            <person name="Bian C."/>
            <person name="Tsai W.C."/>
            <person name="Yeh C.M."/>
            <person name="Liu K.W."/>
            <person name="Yoshida K."/>
            <person name="Zhang L.S."/>
            <person name="Chang S.B."/>
            <person name="Chen F."/>
            <person name="Shi Y."/>
            <person name="Su Y.Y."/>
            <person name="Zhang Y.Q."/>
            <person name="Chen L.J."/>
            <person name="Yin Y."/>
            <person name="Lin M."/>
            <person name="Huang H."/>
            <person name="Deng H."/>
            <person name="Wang Z.W."/>
            <person name="Zhu S.L."/>
            <person name="Zhao X."/>
            <person name="Deng C."/>
            <person name="Niu S.C."/>
            <person name="Huang J."/>
            <person name="Wang M."/>
            <person name="Liu G.H."/>
            <person name="Yang H.J."/>
            <person name="Xiao X.J."/>
            <person name="Hsiao Y.Y."/>
            <person name="Wu W.L."/>
            <person name="Chen Y.Y."/>
            <person name="Mitsuda N."/>
            <person name="Ohme-Takagi M."/>
            <person name="Luo Y.B."/>
            <person name="Van de Peer Y."/>
            <person name="Liu Z.J."/>
        </authorList>
    </citation>
    <scope>NUCLEOTIDE SEQUENCE [LARGE SCALE GENOMIC DNA]</scope>
    <source>
        <tissue evidence="11">The whole plant</tissue>
    </source>
</reference>
<evidence type="ECO:0000256" key="8">
    <source>
        <dbReference type="ARBA" id="ARBA00023136"/>
    </source>
</evidence>
<feature type="transmembrane region" description="Helical" evidence="10">
    <location>
        <begin position="212"/>
        <end position="237"/>
    </location>
</feature>
<evidence type="ECO:0000256" key="9">
    <source>
        <dbReference type="ARBA" id="ARBA00023160"/>
    </source>
</evidence>
<dbReference type="OrthoDB" id="434092at2759"/>
<evidence type="ECO:0000256" key="2">
    <source>
        <dbReference type="ARBA" id="ARBA00022516"/>
    </source>
</evidence>
<dbReference type="Proteomes" id="UP000233837">
    <property type="component" value="Unassembled WGS sequence"/>
</dbReference>
<dbReference type="InterPro" id="IPR002076">
    <property type="entry name" value="ELO_fam"/>
</dbReference>
<feature type="transmembrane region" description="Helical" evidence="10">
    <location>
        <begin position="155"/>
        <end position="173"/>
    </location>
</feature>
<feature type="transmembrane region" description="Helical" evidence="10">
    <location>
        <begin position="179"/>
        <end position="200"/>
    </location>
</feature>
<evidence type="ECO:0000313" key="12">
    <source>
        <dbReference type="Proteomes" id="UP000233837"/>
    </source>
</evidence>
<dbReference type="GO" id="GO:0009922">
    <property type="term" value="F:fatty acid elongase activity"/>
    <property type="evidence" value="ECO:0007669"/>
    <property type="project" value="InterPro"/>
</dbReference>
<evidence type="ECO:0000256" key="7">
    <source>
        <dbReference type="ARBA" id="ARBA00023098"/>
    </source>
</evidence>
<keyword evidence="7" id="KW-0443">Lipid metabolism</keyword>
<keyword evidence="6 10" id="KW-1133">Transmembrane helix</keyword>
<keyword evidence="12" id="KW-1185">Reference proteome</keyword>
<dbReference type="GO" id="GO:0005789">
    <property type="term" value="C:endoplasmic reticulum membrane"/>
    <property type="evidence" value="ECO:0007669"/>
    <property type="project" value="TreeGrafter"/>
</dbReference>
<sequence length="304" mass="34422">MGSRKGITFYLAEHPAIVGFRWSPEKSWGSTWSFLIYSIALYYAAALILHLLLHIFRRRRPIPLGPIPALHSLAVALTSATIFLGILLSSLAEIRDTRWFWRRTQTATPLHWFLCFPIGTRPSGRVFFWSYVFYLSRFLHLMRSFFSILRRRPNAFSRLFAHSALLCMSFLWLEFSQSFQVLAILSSTLAHVVVFGYRFWVGVGLPAADGAGFVVVLGCQLAVLCCNLVCHFGVILLHFGRGGCSGIGAWLFNSVLNTGLLFVFLNFYFLKKGIEEEDFGNGRQVKKLITASEEPPPAVEKKDQ</sequence>
<evidence type="ECO:0008006" key="13">
    <source>
        <dbReference type="Google" id="ProtNLM"/>
    </source>
</evidence>
<dbReference type="PANTHER" id="PTHR11157">
    <property type="entry name" value="FATTY ACID ACYL TRANSFERASE-RELATED"/>
    <property type="match status" value="1"/>
</dbReference>
<dbReference type="GO" id="GO:0034625">
    <property type="term" value="P:fatty acid elongation, monounsaturated fatty acid"/>
    <property type="evidence" value="ECO:0007669"/>
    <property type="project" value="TreeGrafter"/>
</dbReference>
<evidence type="ECO:0000256" key="10">
    <source>
        <dbReference type="SAM" id="Phobius"/>
    </source>
</evidence>
<accession>A0A2I0WVT3</accession>
<organism evidence="11 12">
    <name type="scientific">Dendrobium catenatum</name>
    <dbReference type="NCBI Taxonomy" id="906689"/>
    <lineage>
        <taxon>Eukaryota</taxon>
        <taxon>Viridiplantae</taxon>
        <taxon>Streptophyta</taxon>
        <taxon>Embryophyta</taxon>
        <taxon>Tracheophyta</taxon>
        <taxon>Spermatophyta</taxon>
        <taxon>Magnoliopsida</taxon>
        <taxon>Liliopsida</taxon>
        <taxon>Asparagales</taxon>
        <taxon>Orchidaceae</taxon>
        <taxon>Epidendroideae</taxon>
        <taxon>Malaxideae</taxon>
        <taxon>Dendrobiinae</taxon>
        <taxon>Dendrobium</taxon>
    </lineage>
</organism>
<feature type="transmembrane region" description="Helical" evidence="10">
    <location>
        <begin position="68"/>
        <end position="91"/>
    </location>
</feature>
<dbReference type="STRING" id="906689.A0A2I0WVT3"/>
<dbReference type="AlphaFoldDB" id="A0A2I0WVT3"/>
<dbReference type="EMBL" id="KZ502422">
    <property type="protein sequence ID" value="PKU79753.1"/>
    <property type="molecule type" value="Genomic_DNA"/>
</dbReference>
<keyword evidence="3" id="KW-0808">Transferase</keyword>
<evidence type="ECO:0000313" key="11">
    <source>
        <dbReference type="EMBL" id="PKU79753.1"/>
    </source>
</evidence>
<dbReference type="GO" id="GO:0030148">
    <property type="term" value="P:sphingolipid biosynthetic process"/>
    <property type="evidence" value="ECO:0007669"/>
    <property type="project" value="TreeGrafter"/>
</dbReference>
<keyword evidence="4 10" id="KW-0812">Transmembrane</keyword>
<reference evidence="11 12" key="2">
    <citation type="journal article" date="2017" name="Nature">
        <title>The Apostasia genome and the evolution of orchids.</title>
        <authorList>
            <person name="Zhang G.Q."/>
            <person name="Liu K.W."/>
            <person name="Li Z."/>
            <person name="Lohaus R."/>
            <person name="Hsiao Y.Y."/>
            <person name="Niu S.C."/>
            <person name="Wang J.Y."/>
            <person name="Lin Y.C."/>
            <person name="Xu Q."/>
            <person name="Chen L.J."/>
            <person name="Yoshida K."/>
            <person name="Fujiwara S."/>
            <person name="Wang Z.W."/>
            <person name="Zhang Y.Q."/>
            <person name="Mitsuda N."/>
            <person name="Wang M."/>
            <person name="Liu G.H."/>
            <person name="Pecoraro L."/>
            <person name="Huang H.X."/>
            <person name="Xiao X.J."/>
            <person name="Lin M."/>
            <person name="Wu X.Y."/>
            <person name="Wu W.L."/>
            <person name="Chen Y.Y."/>
            <person name="Chang S.B."/>
            <person name="Sakamoto S."/>
            <person name="Ohme-Takagi M."/>
            <person name="Yagi M."/>
            <person name="Zeng S.J."/>
            <person name="Shen C.Y."/>
            <person name="Yeh C.M."/>
            <person name="Luo Y.B."/>
            <person name="Tsai W.C."/>
            <person name="Van de Peer Y."/>
            <person name="Liu Z.J."/>
        </authorList>
    </citation>
    <scope>NUCLEOTIDE SEQUENCE [LARGE SCALE GENOMIC DNA]</scope>
    <source>
        <tissue evidence="11">The whole plant</tissue>
    </source>
</reference>
<keyword evidence="2" id="KW-0444">Lipid biosynthesis</keyword>
<proteinExistence type="predicted"/>
<feature type="transmembrane region" description="Helical" evidence="10">
    <location>
        <begin position="249"/>
        <end position="270"/>
    </location>
</feature>
<evidence type="ECO:0000256" key="6">
    <source>
        <dbReference type="ARBA" id="ARBA00022989"/>
    </source>
</evidence>
<name>A0A2I0WVT3_9ASPA</name>
<dbReference type="GO" id="GO:0042761">
    <property type="term" value="P:very long-chain fatty acid biosynthetic process"/>
    <property type="evidence" value="ECO:0007669"/>
    <property type="project" value="TreeGrafter"/>
</dbReference>
<dbReference type="PANTHER" id="PTHR11157:SF11">
    <property type="entry name" value="ELONGATION OF FATTY ACIDS PROTEIN 3-LIKE"/>
    <property type="match status" value="1"/>
</dbReference>
<evidence type="ECO:0000256" key="5">
    <source>
        <dbReference type="ARBA" id="ARBA00022832"/>
    </source>
</evidence>
<keyword evidence="8 10" id="KW-0472">Membrane</keyword>
<comment type="subcellular location">
    <subcellularLocation>
        <location evidence="1">Membrane</location>
        <topology evidence="1">Multi-pass membrane protein</topology>
    </subcellularLocation>
</comment>
<keyword evidence="5" id="KW-0276">Fatty acid metabolism</keyword>
<protein>
    <recommendedName>
        <fullName evidence="13">Elongation of fatty acids protein 3-like</fullName>
    </recommendedName>
</protein>
<evidence type="ECO:0000256" key="4">
    <source>
        <dbReference type="ARBA" id="ARBA00022692"/>
    </source>
</evidence>
<dbReference type="GO" id="GO:0019367">
    <property type="term" value="P:fatty acid elongation, saturated fatty acid"/>
    <property type="evidence" value="ECO:0007669"/>
    <property type="project" value="TreeGrafter"/>
</dbReference>
<keyword evidence="9" id="KW-0275">Fatty acid biosynthesis</keyword>
<feature type="transmembrane region" description="Helical" evidence="10">
    <location>
        <begin position="34"/>
        <end position="56"/>
    </location>
</feature>